<proteinExistence type="predicted"/>
<dbReference type="SUPFAM" id="SSF140453">
    <property type="entry name" value="EsxAB dimer-like"/>
    <property type="match status" value="1"/>
</dbReference>
<evidence type="ECO:0000313" key="2">
    <source>
        <dbReference type="EMBL" id="THG30443.1"/>
    </source>
</evidence>
<protein>
    <recommendedName>
        <fullName evidence="4">WXG100 family type VII secretion target</fullName>
    </recommendedName>
</protein>
<organism evidence="2 3">
    <name type="scientific">Orlajensenia flava</name>
    <dbReference type="NCBI Taxonomy" id="2565934"/>
    <lineage>
        <taxon>Bacteria</taxon>
        <taxon>Bacillati</taxon>
        <taxon>Actinomycetota</taxon>
        <taxon>Actinomycetes</taxon>
        <taxon>Micrococcales</taxon>
        <taxon>Microbacteriaceae</taxon>
        <taxon>Orlajensenia</taxon>
    </lineage>
</organism>
<evidence type="ECO:0000256" key="1">
    <source>
        <dbReference type="SAM" id="Coils"/>
    </source>
</evidence>
<dbReference type="Gene3D" id="1.10.287.1060">
    <property type="entry name" value="ESAT-6-like"/>
    <property type="match status" value="1"/>
</dbReference>
<keyword evidence="1" id="KW-0175">Coiled coil</keyword>
<sequence length="86" mass="9124">MADFGASYAEMEAMSNKLSAARDDIQGQLDQLKSAVDDLLGNDFKTQHASGKFGQGYEELTTGLKSATDGIGDMGDSLKGMMQAIQ</sequence>
<accession>A0A4S4FJ68</accession>
<dbReference type="RefSeq" id="WP_136425410.1">
    <property type="nucleotide sequence ID" value="NZ_SSSN01000014.1"/>
</dbReference>
<comment type="caution">
    <text evidence="2">The sequence shown here is derived from an EMBL/GenBank/DDBJ whole genome shotgun (WGS) entry which is preliminary data.</text>
</comment>
<dbReference type="Proteomes" id="UP000307380">
    <property type="component" value="Unassembled WGS sequence"/>
</dbReference>
<feature type="coiled-coil region" evidence="1">
    <location>
        <begin position="11"/>
        <end position="42"/>
    </location>
</feature>
<dbReference type="Pfam" id="PF06013">
    <property type="entry name" value="WXG100"/>
    <property type="match status" value="1"/>
</dbReference>
<dbReference type="OrthoDB" id="3783879at2"/>
<gene>
    <name evidence="2" type="ORF">E6C70_15545</name>
</gene>
<evidence type="ECO:0000313" key="3">
    <source>
        <dbReference type="Proteomes" id="UP000307380"/>
    </source>
</evidence>
<dbReference type="InterPro" id="IPR036689">
    <property type="entry name" value="ESAT-6-like_sf"/>
</dbReference>
<feature type="non-terminal residue" evidence="2">
    <location>
        <position position="86"/>
    </location>
</feature>
<keyword evidence="3" id="KW-1185">Reference proteome</keyword>
<dbReference type="EMBL" id="SSSN01000014">
    <property type="protein sequence ID" value="THG30443.1"/>
    <property type="molecule type" value="Genomic_DNA"/>
</dbReference>
<reference evidence="2 3" key="1">
    <citation type="submission" date="2019-04" db="EMBL/GenBank/DDBJ databases">
        <authorList>
            <person name="Jiang L."/>
        </authorList>
    </citation>
    <scope>NUCLEOTIDE SEQUENCE [LARGE SCALE GENOMIC DNA]</scope>
    <source>
        <strain evidence="2 3">YIM 131861</strain>
    </source>
</reference>
<dbReference type="AlphaFoldDB" id="A0A4S4FJ68"/>
<dbReference type="InterPro" id="IPR010310">
    <property type="entry name" value="T7SS_ESAT-6-like"/>
</dbReference>
<name>A0A4S4FJ68_9MICO</name>
<evidence type="ECO:0008006" key="4">
    <source>
        <dbReference type="Google" id="ProtNLM"/>
    </source>
</evidence>